<feature type="region of interest" description="Disordered" evidence="6">
    <location>
        <begin position="678"/>
        <end position="819"/>
    </location>
</feature>
<dbReference type="GO" id="GO:0005634">
    <property type="term" value="C:nucleus"/>
    <property type="evidence" value="ECO:0007669"/>
    <property type="project" value="UniProtKB-SubCell"/>
</dbReference>
<dbReference type="PROSITE" id="PS00028">
    <property type="entry name" value="ZINC_FINGER_C2H2_1"/>
    <property type="match status" value="1"/>
</dbReference>
<organism evidence="8 9">
    <name type="scientific">Smithornis capensis</name>
    <dbReference type="NCBI Taxonomy" id="363769"/>
    <lineage>
        <taxon>Eukaryota</taxon>
        <taxon>Metazoa</taxon>
        <taxon>Chordata</taxon>
        <taxon>Craniata</taxon>
        <taxon>Vertebrata</taxon>
        <taxon>Euteleostomi</taxon>
        <taxon>Archelosauria</taxon>
        <taxon>Archosauria</taxon>
        <taxon>Dinosauria</taxon>
        <taxon>Saurischia</taxon>
        <taxon>Theropoda</taxon>
        <taxon>Coelurosauria</taxon>
        <taxon>Aves</taxon>
        <taxon>Neognathae</taxon>
        <taxon>Neoaves</taxon>
        <taxon>Telluraves</taxon>
        <taxon>Australaves</taxon>
        <taxon>Passeriformes</taxon>
        <taxon>Eurylaimidae</taxon>
        <taxon>Smithornis</taxon>
    </lineage>
</organism>
<protein>
    <submittedName>
        <fullName evidence="8">ZN638 protein</fullName>
    </submittedName>
</protein>
<evidence type="ECO:0000256" key="6">
    <source>
        <dbReference type="SAM" id="MobiDB-lite"/>
    </source>
</evidence>
<accession>A0A7K8R9K5</accession>
<feature type="region of interest" description="Disordered" evidence="6">
    <location>
        <begin position="336"/>
        <end position="548"/>
    </location>
</feature>
<dbReference type="Proteomes" id="UP000567624">
    <property type="component" value="Unassembled WGS sequence"/>
</dbReference>
<comment type="subcellular location">
    <subcellularLocation>
        <location evidence="1">Nucleus</location>
    </subcellularLocation>
</comment>
<evidence type="ECO:0000256" key="3">
    <source>
        <dbReference type="ARBA" id="ARBA00022771"/>
    </source>
</evidence>
<feature type="non-terminal residue" evidence="8">
    <location>
        <position position="1"/>
    </location>
</feature>
<feature type="compositionally biased region" description="Acidic residues" evidence="6">
    <location>
        <begin position="476"/>
        <end position="486"/>
    </location>
</feature>
<evidence type="ECO:0000313" key="8">
    <source>
        <dbReference type="EMBL" id="NXF13658.1"/>
    </source>
</evidence>
<evidence type="ECO:0000256" key="2">
    <source>
        <dbReference type="ARBA" id="ARBA00022723"/>
    </source>
</evidence>
<dbReference type="AlphaFoldDB" id="A0A7K8R9K5"/>
<feature type="region of interest" description="Disordered" evidence="6">
    <location>
        <begin position="563"/>
        <end position="599"/>
    </location>
</feature>
<feature type="domain" description="Matrin-type" evidence="7">
    <location>
        <begin position="834"/>
        <end position="863"/>
    </location>
</feature>
<feature type="non-terminal residue" evidence="8">
    <location>
        <position position="863"/>
    </location>
</feature>
<dbReference type="InterPro" id="IPR013087">
    <property type="entry name" value="Znf_C2H2_type"/>
</dbReference>
<feature type="compositionally biased region" description="Basic and acidic residues" evidence="6">
    <location>
        <begin position="583"/>
        <end position="596"/>
    </location>
</feature>
<dbReference type="InterPro" id="IPR000690">
    <property type="entry name" value="Matrin/U1-C_Znf_C2H2"/>
</dbReference>
<keyword evidence="9" id="KW-1185">Reference proteome</keyword>
<feature type="compositionally biased region" description="Low complexity" evidence="6">
    <location>
        <begin position="126"/>
        <end position="135"/>
    </location>
</feature>
<feature type="compositionally biased region" description="Low complexity" evidence="6">
    <location>
        <begin position="161"/>
        <end position="175"/>
    </location>
</feature>
<evidence type="ECO:0000256" key="5">
    <source>
        <dbReference type="ARBA" id="ARBA00023242"/>
    </source>
</evidence>
<evidence type="ECO:0000256" key="1">
    <source>
        <dbReference type="ARBA" id="ARBA00004123"/>
    </source>
</evidence>
<reference evidence="8 9" key="1">
    <citation type="submission" date="2019-09" db="EMBL/GenBank/DDBJ databases">
        <title>Bird 10,000 Genomes (B10K) Project - Family phase.</title>
        <authorList>
            <person name="Zhang G."/>
        </authorList>
    </citation>
    <scope>NUCLEOTIDE SEQUENCE [LARGE SCALE GENOMIC DNA]</scope>
    <source>
        <strain evidence="8">B10K-CU-031-20</strain>
    </source>
</reference>
<proteinExistence type="predicted"/>
<feature type="region of interest" description="Disordered" evidence="6">
    <location>
        <begin position="1"/>
        <end position="323"/>
    </location>
</feature>
<feature type="compositionally biased region" description="Gly residues" evidence="6">
    <location>
        <begin position="385"/>
        <end position="406"/>
    </location>
</feature>
<feature type="compositionally biased region" description="Basic and acidic residues" evidence="6">
    <location>
        <begin position="214"/>
        <end position="230"/>
    </location>
</feature>
<keyword evidence="2" id="KW-0479">Metal-binding</keyword>
<comment type="caution">
    <text evidence="8">The sequence shown here is derived from an EMBL/GenBank/DDBJ whole genome shotgun (WGS) entry which is preliminary data.</text>
</comment>
<keyword evidence="4" id="KW-0862">Zinc</keyword>
<feature type="compositionally biased region" description="Acidic residues" evidence="6">
    <location>
        <begin position="683"/>
        <end position="697"/>
    </location>
</feature>
<keyword evidence="3" id="KW-0863">Zinc-finger</keyword>
<evidence type="ECO:0000313" key="9">
    <source>
        <dbReference type="Proteomes" id="UP000567624"/>
    </source>
</evidence>
<feature type="compositionally biased region" description="Basic and acidic residues" evidence="6">
    <location>
        <begin position="622"/>
        <end position="632"/>
    </location>
</feature>
<evidence type="ECO:0000259" key="7">
    <source>
        <dbReference type="PROSITE" id="PS50171"/>
    </source>
</evidence>
<feature type="region of interest" description="Disordered" evidence="6">
    <location>
        <begin position="614"/>
        <end position="635"/>
    </location>
</feature>
<dbReference type="PROSITE" id="PS50171">
    <property type="entry name" value="ZF_MATRIN"/>
    <property type="match status" value="1"/>
</dbReference>
<gene>
    <name evidence="8" type="primary">Znf638_1</name>
    <name evidence="8" type="ORF">SMICAP_R15618</name>
</gene>
<feature type="compositionally biased region" description="Basic and acidic residues" evidence="6">
    <location>
        <begin position="98"/>
        <end position="109"/>
    </location>
</feature>
<feature type="compositionally biased region" description="Basic and acidic residues" evidence="6">
    <location>
        <begin position="357"/>
        <end position="377"/>
    </location>
</feature>
<feature type="compositionally biased region" description="Acidic residues" evidence="6">
    <location>
        <begin position="708"/>
        <end position="735"/>
    </location>
</feature>
<feature type="compositionally biased region" description="Basic and acidic residues" evidence="6">
    <location>
        <begin position="19"/>
        <end position="28"/>
    </location>
</feature>
<feature type="compositionally biased region" description="Polar residues" evidence="6">
    <location>
        <begin position="423"/>
        <end position="435"/>
    </location>
</feature>
<feature type="compositionally biased region" description="Low complexity" evidence="6">
    <location>
        <begin position="271"/>
        <end position="286"/>
    </location>
</feature>
<keyword evidence="5" id="KW-0539">Nucleus</keyword>
<dbReference type="GO" id="GO:0003676">
    <property type="term" value="F:nucleic acid binding"/>
    <property type="evidence" value="ECO:0007669"/>
    <property type="project" value="InterPro"/>
</dbReference>
<sequence>KKCPEGPGLGQRAAADPPGEPREAKKGADAASGVPEEIPARQTEPESQPAGAAREAPGSLAQSAPEDVDAGIGVPVAPVTAAGTRSPGEGVEEALPPSREEVPEAHPEPKSSGSVSEKETEEEELPAPAVEPLESSSKDEGDPAGRGMILAAGEPAGGSPGAVSPGPGDTPGDTPMDVVAPPVTQPAGALGDPEKHAPPEAVKANPETCVTPVADRKPVPRTGEDGKRPDVAGAEGEAGAEESVLRAGHAAEDKPGKLVGKAGAEPEKPLGKAAARAGAALESTAGAVGGSSTGSSSRAHQSRGTGPAKPEGPVTPLLSLKEPAVGKTLLRAVVSIPDIFKPRGAGKSNEPSLCKGGEQKPLPRAEPRGQAGAERRPPRAAAPPGAGGSQGRGNGASGVEGQGGNGRNSSQQDKDSQVDSRAGSKQCQEGESGTAGTKEDPGSNQGPVGDGRGGAGSSGKQKEEEELFPFNLDEFVTVDEVVEEVESPVAPRRNPPRGKRKDNSKASASEPVSKRRRGKSSGAKGEPSFVTLDEIGGEEDAPAPPVDPRGLVVVDEVLEEEELAEAVKDPQALLTLDEISEQEEPRAQSKERELKAEPLVTVDEIGEVEELPLNEPAELGGDAEHKGSHVPDDPSALLTVDELQEDTEDNPLLTLDEVDEEEDDFLADFNHLKEELNFVTVDEVGDDEEEEEEEEENTSTGKNLPKSEDDEDIVAVAGPEEEEMAASAAAEEEDIVAVAGPEEIGILGDTNPEEETIGMSKPKGEDPQGQDRAGGGRGAPGPSQPIPTCLSPAAQVGSGDVEPESRQKKAAAPGAPKVQSTPKALDILVPKAGFFCQICCLFYADEPSMITHCRTPLHRHNME</sequence>
<feature type="compositionally biased region" description="Gly residues" evidence="6">
    <location>
        <begin position="448"/>
        <end position="457"/>
    </location>
</feature>
<evidence type="ECO:0000256" key="4">
    <source>
        <dbReference type="ARBA" id="ARBA00022833"/>
    </source>
</evidence>
<dbReference type="GO" id="GO:0008270">
    <property type="term" value="F:zinc ion binding"/>
    <property type="evidence" value="ECO:0007669"/>
    <property type="project" value="UniProtKB-KW"/>
</dbReference>
<dbReference type="EMBL" id="VWYW01001773">
    <property type="protein sequence ID" value="NXF13658.1"/>
    <property type="molecule type" value="Genomic_DNA"/>
</dbReference>
<name>A0A7K8R9K5_9PASS</name>